<organism evidence="3 4">
    <name type="scientific">Alienimonas chondri</name>
    <dbReference type="NCBI Taxonomy" id="2681879"/>
    <lineage>
        <taxon>Bacteria</taxon>
        <taxon>Pseudomonadati</taxon>
        <taxon>Planctomycetota</taxon>
        <taxon>Planctomycetia</taxon>
        <taxon>Planctomycetales</taxon>
        <taxon>Planctomycetaceae</taxon>
        <taxon>Alienimonas</taxon>
    </lineage>
</organism>
<sequence>MATLAASMVLGICSAASAGITFDTTGVAVVIDFEDNSPGVIGGDPFQANGITPTTDGTLDSTAWAVTGFQQGDTEFGGSYTDDVYRQGFDSGTVGETAAGIYAFKTSVQSGSAMINNTTLGFQPTGDNFTPGALFLRVMNGTGGVIQSVEVAYDIFVNNDQLRSNFLNFSYGSGGNESDPSAISYTPVSALDYATPGASDASGYRLDASRSSLISGFSIADGDYLYLRFDSDNISGIGSGQQDEFGLDNISLTAFETQAVPEPGSFVLFGTLGVAGTVSGLRRRKSRAARTAA</sequence>
<evidence type="ECO:0000256" key="1">
    <source>
        <dbReference type="SAM" id="SignalP"/>
    </source>
</evidence>
<evidence type="ECO:0000313" key="3">
    <source>
        <dbReference type="EMBL" id="NNJ27790.1"/>
    </source>
</evidence>
<keyword evidence="1" id="KW-0732">Signal</keyword>
<feature type="chain" id="PRO_5045067522" description="Ice-binding protein C-terminal domain-containing protein" evidence="1">
    <location>
        <begin position="19"/>
        <end position="293"/>
    </location>
</feature>
<dbReference type="Proteomes" id="UP000609651">
    <property type="component" value="Unassembled WGS sequence"/>
</dbReference>
<feature type="signal peptide" evidence="1">
    <location>
        <begin position="1"/>
        <end position="18"/>
    </location>
</feature>
<proteinExistence type="predicted"/>
<protein>
    <recommendedName>
        <fullName evidence="2">Ice-binding protein C-terminal domain-containing protein</fullName>
    </recommendedName>
</protein>
<dbReference type="EMBL" id="WTPX01000205">
    <property type="protein sequence ID" value="NNJ27790.1"/>
    <property type="molecule type" value="Genomic_DNA"/>
</dbReference>
<keyword evidence="4" id="KW-1185">Reference proteome</keyword>
<feature type="domain" description="Ice-binding protein C-terminal" evidence="2">
    <location>
        <begin position="259"/>
        <end position="284"/>
    </location>
</feature>
<dbReference type="NCBIfam" id="TIGR02595">
    <property type="entry name" value="PEP_CTERM"/>
    <property type="match status" value="1"/>
</dbReference>
<accession>A0ABX1VI81</accession>
<name>A0ABX1VI81_9PLAN</name>
<evidence type="ECO:0000313" key="4">
    <source>
        <dbReference type="Proteomes" id="UP000609651"/>
    </source>
</evidence>
<dbReference type="Pfam" id="PF07589">
    <property type="entry name" value="PEP-CTERM"/>
    <property type="match status" value="1"/>
</dbReference>
<evidence type="ECO:0000259" key="2">
    <source>
        <dbReference type="Pfam" id="PF07589"/>
    </source>
</evidence>
<dbReference type="RefSeq" id="WP_171189695.1">
    <property type="nucleotide sequence ID" value="NZ_WTPX01000205.1"/>
</dbReference>
<gene>
    <name evidence="3" type="ORF">LzC2_38990</name>
</gene>
<dbReference type="InterPro" id="IPR013424">
    <property type="entry name" value="Ice-binding_C"/>
</dbReference>
<reference evidence="3 4" key="1">
    <citation type="journal article" date="2020" name="Syst. Appl. Microbiol.">
        <title>Alienimonas chondri sp. nov., a novel planctomycete isolated from the biofilm of the red alga Chondrus crispus.</title>
        <authorList>
            <person name="Vitorino I."/>
            <person name="Albuquerque L."/>
            <person name="Wiegand S."/>
            <person name="Kallscheuer N."/>
            <person name="da Costa M.S."/>
            <person name="Lobo-da-Cunha A."/>
            <person name="Jogler C."/>
            <person name="Lage O.M."/>
        </authorList>
    </citation>
    <scope>NUCLEOTIDE SEQUENCE [LARGE SCALE GENOMIC DNA]</scope>
    <source>
        <strain evidence="3 4">LzC2</strain>
    </source>
</reference>
<comment type="caution">
    <text evidence="3">The sequence shown here is derived from an EMBL/GenBank/DDBJ whole genome shotgun (WGS) entry which is preliminary data.</text>
</comment>